<name>A0A179IQE9_HYDSH</name>
<protein>
    <submittedName>
        <fullName evidence="1">Uncharacterized protein</fullName>
    </submittedName>
</protein>
<proteinExistence type="predicted"/>
<evidence type="ECO:0000313" key="2">
    <source>
        <dbReference type="Proteomes" id="UP000243024"/>
    </source>
</evidence>
<dbReference type="AlphaFoldDB" id="A0A179IQE9"/>
<reference evidence="1 2" key="1">
    <citation type="submission" date="2015-09" db="EMBL/GenBank/DDBJ databases">
        <title>Draft genome sequence of Hydrogenibacillus schlegelii DSM 2000.</title>
        <authorList>
            <person name="Hemp J."/>
        </authorList>
    </citation>
    <scope>NUCLEOTIDE SEQUENCE [LARGE SCALE GENOMIC DNA]</scope>
    <source>
        <strain evidence="1 2">MA 48</strain>
    </source>
</reference>
<organism evidence="1 2">
    <name type="scientific">Hydrogenibacillus schlegelii</name>
    <name type="common">Bacillus schlegelii</name>
    <dbReference type="NCBI Taxonomy" id="1484"/>
    <lineage>
        <taxon>Bacteria</taxon>
        <taxon>Bacillati</taxon>
        <taxon>Bacillota</taxon>
        <taxon>Bacilli</taxon>
        <taxon>Bacillales</taxon>
        <taxon>Bacillales Family X. Incertae Sedis</taxon>
        <taxon>Hydrogenibacillus</taxon>
    </lineage>
</organism>
<comment type="caution">
    <text evidence="1">The sequence shown here is derived from an EMBL/GenBank/DDBJ whole genome shotgun (WGS) entry which is preliminary data.</text>
</comment>
<dbReference type="STRING" id="1484.SA87_01820"/>
<dbReference type="EMBL" id="JXBB01000015">
    <property type="protein sequence ID" value="OAR04483.1"/>
    <property type="molecule type" value="Genomic_DNA"/>
</dbReference>
<accession>A0A179IQE9</accession>
<sequence length="78" mass="8384">MTSPPVLLKADEVRRPVFETTVIHAEAAVEGPLGGGGYGADGLKRAGEVFGRRAGRFSAPLFNRCLTFAVVIKRRDRA</sequence>
<keyword evidence="2" id="KW-1185">Reference proteome</keyword>
<dbReference type="Proteomes" id="UP000243024">
    <property type="component" value="Unassembled WGS sequence"/>
</dbReference>
<gene>
    <name evidence="1" type="ORF">SA87_01820</name>
</gene>
<evidence type="ECO:0000313" key="1">
    <source>
        <dbReference type="EMBL" id="OAR04483.1"/>
    </source>
</evidence>